<organism evidence="2 3">
    <name type="scientific">Desulfolutivibrio sulfodismutans</name>
    <dbReference type="NCBI Taxonomy" id="63561"/>
    <lineage>
        <taxon>Bacteria</taxon>
        <taxon>Pseudomonadati</taxon>
        <taxon>Thermodesulfobacteriota</taxon>
        <taxon>Desulfovibrionia</taxon>
        <taxon>Desulfovibrionales</taxon>
        <taxon>Desulfovibrionaceae</taxon>
        <taxon>Desulfolutivibrio</taxon>
    </lineage>
</organism>
<protein>
    <submittedName>
        <fullName evidence="2">Hydantoinase B/oxoprolinase family protein</fullName>
    </submittedName>
</protein>
<reference evidence="2 3" key="1">
    <citation type="submission" date="2020-02" db="EMBL/GenBank/DDBJ databases">
        <title>Comparative genomics of sulfur disproportionating microorganisms.</title>
        <authorList>
            <person name="Ward L.M."/>
            <person name="Bertran E."/>
            <person name="Johnston D.T."/>
        </authorList>
    </citation>
    <scope>NUCLEOTIDE SEQUENCE [LARGE SCALE GENOMIC DNA]</scope>
    <source>
        <strain evidence="2 3">DSM 3696</strain>
    </source>
</reference>
<dbReference type="AlphaFoldDB" id="A0A7K3NT42"/>
<gene>
    <name evidence="2" type="ORF">G3N56_19640</name>
</gene>
<proteinExistence type="predicted"/>
<dbReference type="GO" id="GO:0006749">
    <property type="term" value="P:glutathione metabolic process"/>
    <property type="evidence" value="ECO:0007669"/>
    <property type="project" value="TreeGrafter"/>
</dbReference>
<evidence type="ECO:0000313" key="2">
    <source>
        <dbReference type="EMBL" id="NDY58955.1"/>
    </source>
</evidence>
<dbReference type="EMBL" id="JAAGRQ010000172">
    <property type="protein sequence ID" value="NDY58955.1"/>
    <property type="molecule type" value="Genomic_DNA"/>
</dbReference>
<dbReference type="GO" id="GO:0017168">
    <property type="term" value="F:5-oxoprolinase (ATP-hydrolyzing) activity"/>
    <property type="evidence" value="ECO:0007669"/>
    <property type="project" value="TreeGrafter"/>
</dbReference>
<dbReference type="InterPro" id="IPR003692">
    <property type="entry name" value="Hydantoinase_B"/>
</dbReference>
<name>A0A7K3NT42_9BACT</name>
<keyword evidence="3" id="KW-1185">Reference proteome</keyword>
<evidence type="ECO:0000259" key="1">
    <source>
        <dbReference type="Pfam" id="PF02538"/>
    </source>
</evidence>
<dbReference type="RefSeq" id="WP_163304013.1">
    <property type="nucleotide sequence ID" value="NZ_JAAGRQ010000172.1"/>
</dbReference>
<dbReference type="Proteomes" id="UP000469724">
    <property type="component" value="Unassembled WGS sequence"/>
</dbReference>
<accession>A0A7K3NT42</accession>
<sequence length="392" mass="41414">MTDARDLLVLDVFRNRFAAVAEEMGVTLMRTAYSPNIKERRDYSCAVFDAAGDMVAQAAHIPVHLGAMPLSVAAVLAEKTFAPGDMVMVNDPFRGGTHLPDITLVAPVFADGGRPVFYVANRAHHSDVGGMAAGSMPLSTSLFQEGMVIPPLTVVRGGELDRQLMDFFLANVRTPVEREGDFAAQIMANLTGAKRLSEMIVKFGRERTAQQAARLLDHAETLARAAIRDVPDGVYEAGDMLDDDGVGTADIAVRLRLTVRGDTMAFDFCASDPQAVGCVNATRAIAVSCVLYAVRCLVARGVPVNAGLSRPIQIVTRPGSVVDARFPAAVAGGNVETSQRLVDVIFLALSRALPGSVPAASQGTMNNVAMGGVDPRTGAAFAYYETLAGGMG</sequence>
<feature type="non-terminal residue" evidence="2">
    <location>
        <position position="392"/>
    </location>
</feature>
<evidence type="ECO:0000313" key="3">
    <source>
        <dbReference type="Proteomes" id="UP000469724"/>
    </source>
</evidence>
<comment type="caution">
    <text evidence="2">The sequence shown here is derived from an EMBL/GenBank/DDBJ whole genome shotgun (WGS) entry which is preliminary data.</text>
</comment>
<dbReference type="GO" id="GO:0005829">
    <property type="term" value="C:cytosol"/>
    <property type="evidence" value="ECO:0007669"/>
    <property type="project" value="TreeGrafter"/>
</dbReference>
<feature type="domain" description="Hydantoinase B/oxoprolinase" evidence="1">
    <location>
        <begin position="8"/>
        <end position="392"/>
    </location>
</feature>
<dbReference type="Pfam" id="PF02538">
    <property type="entry name" value="Hydantoinase_B"/>
    <property type="match status" value="1"/>
</dbReference>